<name>A0ABU8ETW4_9GAMM</name>
<evidence type="ECO:0000313" key="6">
    <source>
        <dbReference type="Proteomes" id="UP001382455"/>
    </source>
</evidence>
<dbReference type="RefSeq" id="WP_336435620.1">
    <property type="nucleotide sequence ID" value="NZ_JBAWKS010000001.1"/>
</dbReference>
<dbReference type="InterPro" id="IPR059052">
    <property type="entry name" value="HH_YbhG-like"/>
</dbReference>
<evidence type="ECO:0000256" key="2">
    <source>
        <dbReference type="ARBA" id="ARBA00023054"/>
    </source>
</evidence>
<dbReference type="EMBL" id="JBAWKS010000001">
    <property type="protein sequence ID" value="MEI4550414.1"/>
    <property type="molecule type" value="Genomic_DNA"/>
</dbReference>
<feature type="coiled-coil region" evidence="3">
    <location>
        <begin position="97"/>
        <end position="162"/>
    </location>
</feature>
<comment type="subcellular location">
    <subcellularLocation>
        <location evidence="1">Cell envelope</location>
    </subcellularLocation>
</comment>
<evidence type="ECO:0000313" key="5">
    <source>
        <dbReference type="EMBL" id="MEI4550414.1"/>
    </source>
</evidence>
<dbReference type="Proteomes" id="UP001382455">
    <property type="component" value="Unassembled WGS sequence"/>
</dbReference>
<accession>A0ABU8ETW4</accession>
<keyword evidence="2 3" id="KW-0175">Coiled coil</keyword>
<dbReference type="SUPFAM" id="SSF111369">
    <property type="entry name" value="HlyD-like secretion proteins"/>
    <property type="match status" value="2"/>
</dbReference>
<protein>
    <submittedName>
        <fullName evidence="5">HlyD family efflux transporter periplasmic adaptor subunit</fullName>
    </submittedName>
</protein>
<keyword evidence="6" id="KW-1185">Reference proteome</keyword>
<dbReference type="InterPro" id="IPR050465">
    <property type="entry name" value="UPF0194_transport"/>
</dbReference>
<dbReference type="Pfam" id="PF25881">
    <property type="entry name" value="HH_YBHG"/>
    <property type="match status" value="1"/>
</dbReference>
<sequence>MKAWLSLLVFVLLAGCSDEHSVALGTLERDRITHSATVNEVLIALPIERGSMVKQGDVLAQLDNTKQLARVAKVKADLESANAHFIKLKNGAREEEVARAQATLAANKANLVEARQNYHRVVEIVAKDLAPKISLDSAKANLDAATANVEAAKQQLTELTNGTRVEDLQVAAANVKAQQALLSAEEKLLSELNITATRDGLLDNLPWNLGERVTLGSPVAIVLAGEAPFARIYLPQQARAKLKVGDSLTLTIAEQSEQINGTVRWLSHEAAFTPYYGLNQYDRTRLMYLAEVQLPPKYKDLPSGLPVEARYHE</sequence>
<feature type="domain" description="YbhG-like alpha-helical hairpin" evidence="4">
    <location>
        <begin position="69"/>
        <end position="186"/>
    </location>
</feature>
<dbReference type="Gene3D" id="1.10.287.470">
    <property type="entry name" value="Helix hairpin bin"/>
    <property type="match status" value="2"/>
</dbReference>
<organism evidence="5 6">
    <name type="scientific">Pseudoalteromonas spongiae</name>
    <dbReference type="NCBI Taxonomy" id="298657"/>
    <lineage>
        <taxon>Bacteria</taxon>
        <taxon>Pseudomonadati</taxon>
        <taxon>Pseudomonadota</taxon>
        <taxon>Gammaproteobacteria</taxon>
        <taxon>Alteromonadales</taxon>
        <taxon>Pseudoalteromonadaceae</taxon>
        <taxon>Pseudoalteromonas</taxon>
    </lineage>
</organism>
<dbReference type="PANTHER" id="PTHR32347">
    <property type="entry name" value="EFFLUX SYSTEM COMPONENT YKNX-RELATED"/>
    <property type="match status" value="1"/>
</dbReference>
<dbReference type="Gene3D" id="2.40.50.100">
    <property type="match status" value="1"/>
</dbReference>
<comment type="caution">
    <text evidence="5">The sequence shown here is derived from an EMBL/GenBank/DDBJ whole genome shotgun (WGS) entry which is preliminary data.</text>
</comment>
<dbReference type="PANTHER" id="PTHR32347:SF29">
    <property type="entry name" value="UPF0194 MEMBRANE PROTEIN YBHG"/>
    <property type="match status" value="1"/>
</dbReference>
<evidence type="ECO:0000256" key="1">
    <source>
        <dbReference type="ARBA" id="ARBA00004196"/>
    </source>
</evidence>
<evidence type="ECO:0000256" key="3">
    <source>
        <dbReference type="SAM" id="Coils"/>
    </source>
</evidence>
<gene>
    <name evidence="5" type="ORF">WAE96_12125</name>
</gene>
<proteinExistence type="predicted"/>
<reference evidence="5 6" key="1">
    <citation type="submission" date="2023-12" db="EMBL/GenBank/DDBJ databases">
        <title>Friends and Foes: Symbiotic and Algicidal bacterial influence on Karenia brevis blooms.</title>
        <authorList>
            <person name="Fei C."/>
            <person name="Mohamed A.R."/>
            <person name="Booker A."/>
            <person name="Arshad M."/>
            <person name="Klass S."/>
            <person name="Ahn S."/>
            <person name="Gilbert P.M."/>
            <person name="Heil C.A."/>
            <person name="Martinez J.M."/>
            <person name="Amin S.A."/>
        </authorList>
    </citation>
    <scope>NUCLEOTIDE SEQUENCE [LARGE SCALE GENOMIC DNA]</scope>
    <source>
        <strain evidence="5 6">CE15</strain>
    </source>
</reference>
<evidence type="ECO:0000259" key="4">
    <source>
        <dbReference type="Pfam" id="PF25881"/>
    </source>
</evidence>
<dbReference type="PROSITE" id="PS51257">
    <property type="entry name" value="PROKAR_LIPOPROTEIN"/>
    <property type="match status" value="1"/>
</dbReference>